<accession>A0ABP5DRM1</accession>
<sequence>MPDVFDSRLDRGQIYRALEDALRRNADSVDALRDTGEELDRLFRAARRADAAFLGRGDGAASRWPAYPAVEAVDGIAAGQEAVERMQRAARRELRIIDMPPYHGTAENYAAQEVLQAARMAEGIAYRVVYSRAACDDPVAGPNLVRMVERGEQARTLADPPMKLVLADDDLAAVPLPADATVLLVRPSALLDALIHLFEALWRLAVPVSSDADAPLDERDRLILTLLATGATDDAIARRVGVNRRTVVRRVSALQGRLGATTRFQAGLQAGRRGWL</sequence>
<dbReference type="Pfam" id="PF13384">
    <property type="entry name" value="HTH_23"/>
    <property type="match status" value="1"/>
</dbReference>
<dbReference type="InterPro" id="IPR036388">
    <property type="entry name" value="WH-like_DNA-bd_sf"/>
</dbReference>
<dbReference type="SMART" id="SM00421">
    <property type="entry name" value="HTH_LUXR"/>
    <property type="match status" value="1"/>
</dbReference>
<feature type="domain" description="HTH luxR-type" evidence="1">
    <location>
        <begin position="209"/>
        <end position="274"/>
    </location>
</feature>
<protein>
    <recommendedName>
        <fullName evidence="1">HTH luxR-type domain-containing protein</fullName>
    </recommendedName>
</protein>
<proteinExistence type="predicted"/>
<evidence type="ECO:0000313" key="2">
    <source>
        <dbReference type="EMBL" id="GAA1985185.1"/>
    </source>
</evidence>
<organism evidence="2 3">
    <name type="scientific">Catenulispora subtropica</name>
    <dbReference type="NCBI Taxonomy" id="450798"/>
    <lineage>
        <taxon>Bacteria</taxon>
        <taxon>Bacillati</taxon>
        <taxon>Actinomycetota</taxon>
        <taxon>Actinomycetes</taxon>
        <taxon>Catenulisporales</taxon>
        <taxon>Catenulisporaceae</taxon>
        <taxon>Catenulispora</taxon>
    </lineage>
</organism>
<dbReference type="InterPro" id="IPR016032">
    <property type="entry name" value="Sig_transdc_resp-reg_C-effctor"/>
</dbReference>
<evidence type="ECO:0000259" key="1">
    <source>
        <dbReference type="PROSITE" id="PS50043"/>
    </source>
</evidence>
<keyword evidence="3" id="KW-1185">Reference proteome</keyword>
<dbReference type="EMBL" id="BAAAQM010000035">
    <property type="protein sequence ID" value="GAA1985185.1"/>
    <property type="molecule type" value="Genomic_DNA"/>
</dbReference>
<dbReference type="PROSITE" id="PS50043">
    <property type="entry name" value="HTH_LUXR_2"/>
    <property type="match status" value="1"/>
</dbReference>
<dbReference type="InterPro" id="IPR051797">
    <property type="entry name" value="TrmB-like"/>
</dbReference>
<dbReference type="SUPFAM" id="SSF46894">
    <property type="entry name" value="C-terminal effector domain of the bipartite response regulators"/>
    <property type="match status" value="1"/>
</dbReference>
<dbReference type="InterPro" id="IPR000792">
    <property type="entry name" value="Tscrpt_reg_LuxR_C"/>
</dbReference>
<dbReference type="PANTHER" id="PTHR34293">
    <property type="entry name" value="HTH-TYPE TRANSCRIPTIONAL REGULATOR TRMBL2"/>
    <property type="match status" value="1"/>
</dbReference>
<evidence type="ECO:0000313" key="3">
    <source>
        <dbReference type="Proteomes" id="UP001499854"/>
    </source>
</evidence>
<comment type="caution">
    <text evidence="2">The sequence shown here is derived from an EMBL/GenBank/DDBJ whole genome shotgun (WGS) entry which is preliminary data.</text>
</comment>
<name>A0ABP5DRM1_9ACTN</name>
<dbReference type="Gene3D" id="1.10.10.10">
    <property type="entry name" value="Winged helix-like DNA-binding domain superfamily/Winged helix DNA-binding domain"/>
    <property type="match status" value="1"/>
</dbReference>
<dbReference type="PANTHER" id="PTHR34293:SF1">
    <property type="entry name" value="HTH-TYPE TRANSCRIPTIONAL REGULATOR TRMBL2"/>
    <property type="match status" value="1"/>
</dbReference>
<reference evidence="3" key="1">
    <citation type="journal article" date="2019" name="Int. J. Syst. Evol. Microbiol.">
        <title>The Global Catalogue of Microorganisms (GCM) 10K type strain sequencing project: providing services to taxonomists for standard genome sequencing and annotation.</title>
        <authorList>
            <consortium name="The Broad Institute Genomics Platform"/>
            <consortium name="The Broad Institute Genome Sequencing Center for Infectious Disease"/>
            <person name="Wu L."/>
            <person name="Ma J."/>
        </authorList>
    </citation>
    <scope>NUCLEOTIDE SEQUENCE [LARGE SCALE GENOMIC DNA]</scope>
    <source>
        <strain evidence="3">JCM 16013</strain>
    </source>
</reference>
<dbReference type="Proteomes" id="UP001499854">
    <property type="component" value="Unassembled WGS sequence"/>
</dbReference>
<dbReference type="RefSeq" id="WP_344659942.1">
    <property type="nucleotide sequence ID" value="NZ_BAAAQM010000035.1"/>
</dbReference>
<gene>
    <name evidence="2" type="ORF">GCM10009838_54200</name>
</gene>